<dbReference type="InterPro" id="IPR011990">
    <property type="entry name" value="TPR-like_helical_dom_sf"/>
</dbReference>
<keyword evidence="4 5" id="KW-0067">ATP-binding</keyword>
<dbReference type="PROSITE" id="PS00107">
    <property type="entry name" value="PROTEIN_KINASE_ATP"/>
    <property type="match status" value="1"/>
</dbReference>
<proteinExistence type="predicted"/>
<dbReference type="SUPFAM" id="SSF56112">
    <property type="entry name" value="Protein kinase-like (PK-like)"/>
    <property type="match status" value="1"/>
</dbReference>
<dbReference type="Gene3D" id="3.30.200.20">
    <property type="entry name" value="Phosphorylase Kinase, domain 1"/>
    <property type="match status" value="1"/>
</dbReference>
<feature type="binding site" evidence="5">
    <location>
        <position position="245"/>
    </location>
    <ligand>
        <name>ATP</name>
        <dbReference type="ChEBI" id="CHEBI:30616"/>
    </ligand>
</feature>
<evidence type="ECO:0000313" key="7">
    <source>
        <dbReference type="EMBL" id="ACY18560.1"/>
    </source>
</evidence>
<dbReference type="Gene3D" id="1.10.510.10">
    <property type="entry name" value="Transferase(Phosphotransferase) domain 1"/>
    <property type="match status" value="1"/>
</dbReference>
<gene>
    <name evidence="7" type="ordered locus">Hoch_6085</name>
</gene>
<feature type="domain" description="Protein kinase" evidence="6">
    <location>
        <begin position="216"/>
        <end position="489"/>
    </location>
</feature>
<dbReference type="InterPro" id="IPR000719">
    <property type="entry name" value="Prot_kinase_dom"/>
</dbReference>
<evidence type="ECO:0000259" key="6">
    <source>
        <dbReference type="PROSITE" id="PS50011"/>
    </source>
</evidence>
<keyword evidence="8" id="KW-1185">Reference proteome</keyword>
<dbReference type="PANTHER" id="PTHR43289">
    <property type="entry name" value="MITOGEN-ACTIVATED PROTEIN KINASE KINASE KINASE 20-RELATED"/>
    <property type="match status" value="1"/>
</dbReference>
<dbReference type="STRING" id="502025.Hoch_6085"/>
<dbReference type="SUPFAM" id="SSF48452">
    <property type="entry name" value="TPR-like"/>
    <property type="match status" value="1"/>
</dbReference>
<keyword evidence="3 7" id="KW-0418">Kinase</keyword>
<dbReference type="PROSITE" id="PS00108">
    <property type="entry name" value="PROTEIN_KINASE_ST"/>
    <property type="match status" value="1"/>
</dbReference>
<evidence type="ECO:0000256" key="1">
    <source>
        <dbReference type="ARBA" id="ARBA00022679"/>
    </source>
</evidence>
<dbReference type="eggNOG" id="COG0515">
    <property type="taxonomic scope" value="Bacteria"/>
</dbReference>
<dbReference type="KEGG" id="hoh:Hoch_6085"/>
<dbReference type="Pfam" id="PF00069">
    <property type="entry name" value="Pkinase"/>
    <property type="match status" value="1"/>
</dbReference>
<dbReference type="OrthoDB" id="5495287at2"/>
<dbReference type="InterPro" id="IPR011009">
    <property type="entry name" value="Kinase-like_dom_sf"/>
</dbReference>
<dbReference type="PANTHER" id="PTHR43289:SF6">
    <property type="entry name" value="SERINE_THREONINE-PROTEIN KINASE NEKL-3"/>
    <property type="match status" value="1"/>
</dbReference>
<protein>
    <submittedName>
        <fullName evidence="7">Serine/threonine protein kinase</fullName>
    </submittedName>
</protein>
<reference evidence="7 8" key="1">
    <citation type="journal article" date="2010" name="Stand. Genomic Sci.">
        <title>Complete genome sequence of Haliangium ochraceum type strain (SMP-2).</title>
        <authorList>
            <consortium name="US DOE Joint Genome Institute (JGI-PGF)"/>
            <person name="Ivanova N."/>
            <person name="Daum C."/>
            <person name="Lang E."/>
            <person name="Abt B."/>
            <person name="Kopitz M."/>
            <person name="Saunders E."/>
            <person name="Lapidus A."/>
            <person name="Lucas S."/>
            <person name="Glavina Del Rio T."/>
            <person name="Nolan M."/>
            <person name="Tice H."/>
            <person name="Copeland A."/>
            <person name="Cheng J.F."/>
            <person name="Chen F."/>
            <person name="Bruce D."/>
            <person name="Goodwin L."/>
            <person name="Pitluck S."/>
            <person name="Mavromatis K."/>
            <person name="Pati A."/>
            <person name="Mikhailova N."/>
            <person name="Chen A."/>
            <person name="Palaniappan K."/>
            <person name="Land M."/>
            <person name="Hauser L."/>
            <person name="Chang Y.J."/>
            <person name="Jeffries C.D."/>
            <person name="Detter J.C."/>
            <person name="Brettin T."/>
            <person name="Rohde M."/>
            <person name="Goker M."/>
            <person name="Bristow J."/>
            <person name="Markowitz V."/>
            <person name="Eisen J.A."/>
            <person name="Hugenholtz P."/>
            <person name="Kyrpides N.C."/>
            <person name="Klenk H.P."/>
        </authorList>
    </citation>
    <scope>NUCLEOTIDE SEQUENCE [LARGE SCALE GENOMIC DNA]</scope>
    <source>
        <strain evidence="8">DSM 14365 / CIP 107738 / JCM 11303 / AJ 13395 / SMP-2</strain>
    </source>
</reference>
<dbReference type="GO" id="GO:0005524">
    <property type="term" value="F:ATP binding"/>
    <property type="evidence" value="ECO:0007669"/>
    <property type="project" value="UniProtKB-UniRule"/>
</dbReference>
<sequence length="499" mass="54590">MSKPSAWQRLRGWLLSSREPAALPPGRGQGAGSPASLLAARREALRSAEETWLQELVSAVADGDRLDEIAGPGFWGRVESLWDEGQERLACEWLEKFLDTPATPSSARVPLRARLVEYLERRGDLVSALPQLEALSEVPEHAVRAHYLLGEHYRRQGDEVRALRHYEAVLARDVTYPNVRERVERLRRERGRATTAVLGETIAGADDMVSAGGARYALVRELGRGATGVVYLARDLELEREVAIKLLHPHLAAGSQAGACARFFREARVSASLRHANIVAVLDIDEKARRIVMELAAGGTLRQVLRERGPRTLRRALERHTQILSALWASHRRGIVHRDLKPGNLMFRRDADAPGAEIMLGDFGVAHLPDAQGATGARAAEAKKPAEAVGTLAYMSPEQRRGADADPRSDLYAAAVVLYEMLVGAPPWTRDVLLAGTRARGDFTLPDEVAAEAPAGLRQAVQAHLHRLGEPSADERPDTAEALAEARALRDAAMLQDLS</sequence>
<dbReference type="InterPro" id="IPR017441">
    <property type="entry name" value="Protein_kinase_ATP_BS"/>
</dbReference>
<dbReference type="GO" id="GO:0004674">
    <property type="term" value="F:protein serine/threonine kinase activity"/>
    <property type="evidence" value="ECO:0007669"/>
    <property type="project" value="UniProtKB-KW"/>
</dbReference>
<evidence type="ECO:0000256" key="2">
    <source>
        <dbReference type="ARBA" id="ARBA00022741"/>
    </source>
</evidence>
<dbReference type="Proteomes" id="UP000001880">
    <property type="component" value="Chromosome"/>
</dbReference>
<dbReference type="Gene3D" id="1.25.40.10">
    <property type="entry name" value="Tetratricopeptide repeat domain"/>
    <property type="match status" value="1"/>
</dbReference>
<keyword evidence="2 5" id="KW-0547">Nucleotide-binding</keyword>
<dbReference type="InterPro" id="IPR008271">
    <property type="entry name" value="Ser/Thr_kinase_AS"/>
</dbReference>
<dbReference type="RefSeq" id="WP_012831152.1">
    <property type="nucleotide sequence ID" value="NC_013440.1"/>
</dbReference>
<evidence type="ECO:0000256" key="3">
    <source>
        <dbReference type="ARBA" id="ARBA00022777"/>
    </source>
</evidence>
<dbReference type="CDD" id="cd14014">
    <property type="entry name" value="STKc_PknB_like"/>
    <property type="match status" value="1"/>
</dbReference>
<accession>D0LL64</accession>
<dbReference type="EMBL" id="CP001804">
    <property type="protein sequence ID" value="ACY18560.1"/>
    <property type="molecule type" value="Genomic_DNA"/>
</dbReference>
<dbReference type="AlphaFoldDB" id="D0LL64"/>
<keyword evidence="7" id="KW-0723">Serine/threonine-protein kinase</keyword>
<dbReference type="SMART" id="SM00220">
    <property type="entry name" value="S_TKc"/>
    <property type="match status" value="1"/>
</dbReference>
<dbReference type="PROSITE" id="PS50011">
    <property type="entry name" value="PROTEIN_KINASE_DOM"/>
    <property type="match status" value="1"/>
</dbReference>
<evidence type="ECO:0000256" key="4">
    <source>
        <dbReference type="ARBA" id="ARBA00022840"/>
    </source>
</evidence>
<name>D0LL64_HALO1</name>
<organism evidence="7 8">
    <name type="scientific">Haliangium ochraceum (strain DSM 14365 / JCM 11303 / SMP-2)</name>
    <dbReference type="NCBI Taxonomy" id="502025"/>
    <lineage>
        <taxon>Bacteria</taxon>
        <taxon>Pseudomonadati</taxon>
        <taxon>Myxococcota</taxon>
        <taxon>Polyangia</taxon>
        <taxon>Haliangiales</taxon>
        <taxon>Kofleriaceae</taxon>
        <taxon>Haliangium</taxon>
    </lineage>
</organism>
<evidence type="ECO:0000313" key="8">
    <source>
        <dbReference type="Proteomes" id="UP000001880"/>
    </source>
</evidence>
<evidence type="ECO:0000256" key="5">
    <source>
        <dbReference type="PROSITE-ProRule" id="PRU10141"/>
    </source>
</evidence>
<dbReference type="HOGENOM" id="CLU_546023_0_0_7"/>
<keyword evidence="1" id="KW-0808">Transferase</keyword>